<feature type="compositionally biased region" description="Basic residues" evidence="1">
    <location>
        <begin position="1"/>
        <end position="21"/>
    </location>
</feature>
<organism evidence="2 3">
    <name type="scientific">Paraburkholderia aspalathi</name>
    <dbReference type="NCBI Taxonomy" id="1324617"/>
    <lineage>
        <taxon>Bacteria</taxon>
        <taxon>Pseudomonadati</taxon>
        <taxon>Pseudomonadota</taxon>
        <taxon>Betaproteobacteria</taxon>
        <taxon>Burkholderiales</taxon>
        <taxon>Burkholderiaceae</taxon>
        <taxon>Paraburkholderia</taxon>
    </lineage>
</organism>
<evidence type="ECO:0000313" key="2">
    <source>
        <dbReference type="EMBL" id="CAE6831761.1"/>
    </source>
</evidence>
<feature type="region of interest" description="Disordered" evidence="1">
    <location>
        <begin position="1"/>
        <end position="73"/>
    </location>
</feature>
<evidence type="ECO:0000313" key="3">
    <source>
        <dbReference type="Proteomes" id="UP000674425"/>
    </source>
</evidence>
<dbReference type="Proteomes" id="UP000674425">
    <property type="component" value="Unassembled WGS sequence"/>
</dbReference>
<evidence type="ECO:0000256" key="1">
    <source>
        <dbReference type="SAM" id="MobiDB-lite"/>
    </source>
</evidence>
<sequence>MRSRAAVRRVLQRNARNRLHKQKGDAVQSVAKSVDTVKPETKQRLNSRLKRSIADDAQRSGPGRSGERPWPLTLRRRLNGGPLLVWPPWSLDKPLKCS</sequence>
<protein>
    <submittedName>
        <fullName evidence="2">Uncharacterized protein</fullName>
    </submittedName>
</protein>
<reference evidence="2 3" key="1">
    <citation type="submission" date="2021-02" db="EMBL/GenBank/DDBJ databases">
        <authorList>
            <person name="Vanwijnsberghe S."/>
        </authorList>
    </citation>
    <scope>NUCLEOTIDE SEQUENCE [LARGE SCALE GENOMIC DNA]</scope>
    <source>
        <strain evidence="2 3">R-69658</strain>
    </source>
</reference>
<dbReference type="EMBL" id="CAJNAU010000085">
    <property type="protein sequence ID" value="CAE6831761.1"/>
    <property type="molecule type" value="Genomic_DNA"/>
</dbReference>
<gene>
    <name evidence="2" type="ORF">R69658_06320</name>
</gene>
<proteinExistence type="predicted"/>
<accession>A0ABN7MYT4</accession>
<comment type="caution">
    <text evidence="2">The sequence shown here is derived from an EMBL/GenBank/DDBJ whole genome shotgun (WGS) entry which is preliminary data.</text>
</comment>
<name>A0ABN7MYT4_9BURK</name>
<keyword evidence="3" id="KW-1185">Reference proteome</keyword>